<evidence type="ECO:0000313" key="2">
    <source>
        <dbReference type="Proteomes" id="UP000580250"/>
    </source>
</evidence>
<name>A0A6V7UEG6_MELEN</name>
<gene>
    <name evidence="1" type="ORF">MENT_LOCUS11996</name>
</gene>
<protein>
    <submittedName>
        <fullName evidence="1">Uncharacterized protein</fullName>
    </submittedName>
</protein>
<comment type="caution">
    <text evidence="1">The sequence shown here is derived from an EMBL/GenBank/DDBJ whole genome shotgun (WGS) entry which is preliminary data.</text>
</comment>
<dbReference type="Proteomes" id="UP000580250">
    <property type="component" value="Unassembled WGS sequence"/>
</dbReference>
<dbReference type="EMBL" id="CAJEWN010000060">
    <property type="protein sequence ID" value="CAD2155791.1"/>
    <property type="molecule type" value="Genomic_DNA"/>
</dbReference>
<reference evidence="1 2" key="1">
    <citation type="submission" date="2020-08" db="EMBL/GenBank/DDBJ databases">
        <authorList>
            <person name="Koutsovoulos G."/>
            <person name="Danchin GJ E."/>
        </authorList>
    </citation>
    <scope>NUCLEOTIDE SEQUENCE [LARGE SCALE GENOMIC DNA]</scope>
</reference>
<evidence type="ECO:0000313" key="1">
    <source>
        <dbReference type="EMBL" id="CAD2155791.1"/>
    </source>
</evidence>
<sequence>MEEASLKNHQSLVPMGIYYQLELEEASWTMEHLQSLQVEMGICYQLEPEEVLEEALEMYYRHHQYLQVEMDIYY</sequence>
<proteinExistence type="predicted"/>
<organism evidence="1 2">
    <name type="scientific">Meloidogyne enterolobii</name>
    <name type="common">Root-knot nematode worm</name>
    <name type="synonym">Meloidogyne mayaguensis</name>
    <dbReference type="NCBI Taxonomy" id="390850"/>
    <lineage>
        <taxon>Eukaryota</taxon>
        <taxon>Metazoa</taxon>
        <taxon>Ecdysozoa</taxon>
        <taxon>Nematoda</taxon>
        <taxon>Chromadorea</taxon>
        <taxon>Rhabditida</taxon>
        <taxon>Tylenchina</taxon>
        <taxon>Tylenchomorpha</taxon>
        <taxon>Tylenchoidea</taxon>
        <taxon>Meloidogynidae</taxon>
        <taxon>Meloidogyninae</taxon>
        <taxon>Meloidogyne</taxon>
    </lineage>
</organism>
<accession>A0A6V7UEG6</accession>
<dbReference type="AlphaFoldDB" id="A0A6V7UEG6"/>